<feature type="transmembrane region" description="Helical" evidence="1">
    <location>
        <begin position="224"/>
        <end position="244"/>
    </location>
</feature>
<sequence>MEKNYKILNRDQIKYLAIVLMTFNHIAHILMTPGTVVYEVFEDMGYFTSITMCYFLVEGYFYTHSKRDYAKRLFLFALISEIPYLLAMGYFQLNVIFTFLICFCILLLLDSRLNKIQKILSVLGLILLSTLCDCALILPIATILFKFSRGNRKEQIQAWIIMCAVFFVLNVPGYAPVDAPYPFLSGYALLHGFYAIISWILAGIVIQVFYNGKKSEKYVFFNKWLFYFYYPVHLLVLWSIRFFLL</sequence>
<feature type="transmembrane region" description="Helical" evidence="1">
    <location>
        <begin position="84"/>
        <end position="109"/>
    </location>
</feature>
<feature type="transmembrane region" description="Helical" evidence="1">
    <location>
        <begin position="121"/>
        <end position="144"/>
    </location>
</feature>
<reference evidence="2" key="1">
    <citation type="submission" date="2018-08" db="EMBL/GenBank/DDBJ databases">
        <title>A genome reference for cultivated species of the human gut microbiota.</title>
        <authorList>
            <person name="Zou Y."/>
            <person name="Xue W."/>
            <person name="Luo G."/>
        </authorList>
    </citation>
    <scope>NUCLEOTIDE SEQUENCE [LARGE SCALE GENOMIC DNA]</scope>
    <source>
        <strain evidence="2">TF05-5AC</strain>
    </source>
</reference>
<evidence type="ECO:0000256" key="1">
    <source>
        <dbReference type="SAM" id="Phobius"/>
    </source>
</evidence>
<keyword evidence="1" id="KW-0472">Membrane</keyword>
<dbReference type="Pfam" id="PF05857">
    <property type="entry name" value="TraX"/>
    <property type="match status" value="1"/>
</dbReference>
<comment type="caution">
    <text evidence="2">The sequence shown here is derived from an EMBL/GenBank/DDBJ whole genome shotgun (WGS) entry which is preliminary data.</text>
</comment>
<dbReference type="AlphaFoldDB" id="A0A3E3I5V6"/>
<dbReference type="Proteomes" id="UP000260812">
    <property type="component" value="Unassembled WGS sequence"/>
</dbReference>
<dbReference type="GeneID" id="97987303"/>
<feature type="transmembrane region" description="Helical" evidence="1">
    <location>
        <begin position="156"/>
        <end position="175"/>
    </location>
</feature>
<dbReference type="EMBL" id="QVLV01000006">
    <property type="protein sequence ID" value="RGE60974.1"/>
    <property type="molecule type" value="Genomic_DNA"/>
</dbReference>
<feature type="transmembrane region" description="Helical" evidence="1">
    <location>
        <begin position="187"/>
        <end position="212"/>
    </location>
</feature>
<gene>
    <name evidence="2" type="ORF">DXC51_10555</name>
</gene>
<accession>A0A3E3I5V6</accession>
<keyword evidence="1" id="KW-1133">Transmembrane helix</keyword>
<evidence type="ECO:0000313" key="2">
    <source>
        <dbReference type="EMBL" id="RGE60974.1"/>
    </source>
</evidence>
<feature type="transmembrane region" description="Helical" evidence="1">
    <location>
        <begin position="12"/>
        <end position="32"/>
    </location>
</feature>
<feature type="transmembrane region" description="Helical" evidence="1">
    <location>
        <begin position="44"/>
        <end position="63"/>
    </location>
</feature>
<name>A0A3E3I5V6_9FIRM</name>
<evidence type="ECO:0000313" key="3">
    <source>
        <dbReference type="Proteomes" id="UP000260812"/>
    </source>
</evidence>
<proteinExistence type="predicted"/>
<dbReference type="InterPro" id="IPR008875">
    <property type="entry name" value="TraX"/>
</dbReference>
<dbReference type="RefSeq" id="WP_117544484.1">
    <property type="nucleotide sequence ID" value="NZ_JBKUNB010000006.1"/>
</dbReference>
<organism evidence="2 3">
    <name type="scientific">Eisenbergiella massiliensis</name>
    <dbReference type="NCBI Taxonomy" id="1720294"/>
    <lineage>
        <taxon>Bacteria</taxon>
        <taxon>Bacillati</taxon>
        <taxon>Bacillota</taxon>
        <taxon>Clostridia</taxon>
        <taxon>Lachnospirales</taxon>
        <taxon>Lachnospiraceae</taxon>
        <taxon>Eisenbergiella</taxon>
    </lineage>
</organism>
<keyword evidence="3" id="KW-1185">Reference proteome</keyword>
<protein>
    <submittedName>
        <fullName evidence="2">Conjugal transfer protein TraX</fullName>
    </submittedName>
</protein>
<keyword evidence="1" id="KW-0812">Transmembrane</keyword>